<dbReference type="KEGG" id="tes:BW730_04095"/>
<sequence>MYEKFAADPSLTDLTETQYVTTGEEANGILDAIASIRQSGLRSEGGFVFRDIVVDVTEEGKAKLDYCIDLASVRVVRVDSGEPFPRSGTLLEHARLERGLDNIWRVAQIRNEQVQC</sequence>
<reference evidence="2" key="1">
    <citation type="submission" date="2017-02" db="EMBL/GenBank/DDBJ databases">
        <title>Tessaracoccus aquaemaris sp. nov., isolated from the intestine of a Korean rockfish, Sebastes schlegelii, in a marine aquaculture pond.</title>
        <authorList>
            <person name="Tak E.J."/>
            <person name="Bae J.-W."/>
        </authorList>
    </citation>
    <scope>NUCLEOTIDE SEQUENCE [LARGE SCALE GENOMIC DNA]</scope>
    <source>
        <strain evidence="2">NSG39</strain>
    </source>
</reference>
<evidence type="ECO:0008006" key="3">
    <source>
        <dbReference type="Google" id="ProtNLM"/>
    </source>
</evidence>
<proteinExistence type="predicted"/>
<gene>
    <name evidence="1" type="ORF">BW730_04095</name>
</gene>
<name>A0A1Q2CL54_9ACTN</name>
<protein>
    <recommendedName>
        <fullName evidence="3">SnoaL-like domain-containing protein</fullName>
    </recommendedName>
</protein>
<accession>A0A1Q2CL54</accession>
<dbReference type="EMBL" id="CP019606">
    <property type="protein sequence ID" value="AQP46829.1"/>
    <property type="molecule type" value="Genomic_DNA"/>
</dbReference>
<dbReference type="AlphaFoldDB" id="A0A1Q2CL54"/>
<keyword evidence="2" id="KW-1185">Reference proteome</keyword>
<organism evidence="1 2">
    <name type="scientific">Tessaracoccus aquimaris</name>
    <dbReference type="NCBI Taxonomy" id="1332264"/>
    <lineage>
        <taxon>Bacteria</taxon>
        <taxon>Bacillati</taxon>
        <taxon>Actinomycetota</taxon>
        <taxon>Actinomycetes</taxon>
        <taxon>Propionibacteriales</taxon>
        <taxon>Propionibacteriaceae</taxon>
        <taxon>Tessaracoccus</taxon>
    </lineage>
</organism>
<dbReference type="Proteomes" id="UP000188145">
    <property type="component" value="Chromosome"/>
</dbReference>
<evidence type="ECO:0000313" key="1">
    <source>
        <dbReference type="EMBL" id="AQP46829.1"/>
    </source>
</evidence>
<evidence type="ECO:0000313" key="2">
    <source>
        <dbReference type="Proteomes" id="UP000188145"/>
    </source>
</evidence>